<keyword evidence="1" id="KW-0812">Transmembrane</keyword>
<dbReference type="EMBL" id="JAARYD010000001">
    <property type="protein sequence ID" value="MBC2175136.1"/>
    <property type="molecule type" value="Genomic_DNA"/>
</dbReference>
<dbReference type="AlphaFoldDB" id="A0A7X1D7C7"/>
<comment type="caution">
    <text evidence="2">The sequence shown here is derived from an EMBL/GenBank/DDBJ whole genome shotgun (WGS) entry which is preliminary data.</text>
</comment>
<feature type="transmembrane region" description="Helical" evidence="1">
    <location>
        <begin position="12"/>
        <end position="32"/>
    </location>
</feature>
<name>A0A7X1D7C7_9LIST</name>
<feature type="transmembrane region" description="Helical" evidence="1">
    <location>
        <begin position="103"/>
        <end position="120"/>
    </location>
</feature>
<proteinExistence type="predicted"/>
<dbReference type="Proteomes" id="UP000541735">
    <property type="component" value="Unassembled WGS sequence"/>
</dbReference>
<keyword evidence="1" id="KW-0472">Membrane</keyword>
<feature type="transmembrane region" description="Helical" evidence="1">
    <location>
        <begin position="76"/>
        <end position="98"/>
    </location>
</feature>
<gene>
    <name evidence="2" type="ORF">HCB27_00795</name>
</gene>
<sequence length="172" mass="19850">MKTRDPIIKISSWLLIIYSIVEIVIYLIFFIVSKIAKKYLSGYIDQLASNYVDFTFHEQVSKFASSWTINWIMDSFVFTTEIFLLFSIIRIVAATLILKNNKFSIIFIIAMMIWGIWISVTAIIFIPLFTIIALVANIGLFLVIMFRKEYRVLVFGSWKQGGGNEENSDYGA</sequence>
<organism evidence="2 3">
    <name type="scientific">Listeria booriae</name>
    <dbReference type="NCBI Taxonomy" id="1552123"/>
    <lineage>
        <taxon>Bacteria</taxon>
        <taxon>Bacillati</taxon>
        <taxon>Bacillota</taxon>
        <taxon>Bacilli</taxon>
        <taxon>Bacillales</taxon>
        <taxon>Listeriaceae</taxon>
        <taxon>Listeria</taxon>
    </lineage>
</organism>
<evidence type="ECO:0000313" key="3">
    <source>
        <dbReference type="Proteomes" id="UP000541735"/>
    </source>
</evidence>
<evidence type="ECO:0000313" key="2">
    <source>
        <dbReference type="EMBL" id="MBC2175136.1"/>
    </source>
</evidence>
<evidence type="ECO:0000256" key="1">
    <source>
        <dbReference type="SAM" id="Phobius"/>
    </source>
</evidence>
<reference evidence="2 3" key="1">
    <citation type="submission" date="2020-03" db="EMBL/GenBank/DDBJ databases">
        <title>Soil Listeria distribution.</title>
        <authorList>
            <person name="Liao J."/>
            <person name="Wiedmann M."/>
        </authorList>
    </citation>
    <scope>NUCLEOTIDE SEQUENCE [LARGE SCALE GENOMIC DNA]</scope>
    <source>
        <strain evidence="2 3">FSL L7-0259</strain>
    </source>
</reference>
<accession>A0A7X1D7C7</accession>
<dbReference type="RefSeq" id="WP_185548141.1">
    <property type="nucleotide sequence ID" value="NZ_JAARYD010000001.1"/>
</dbReference>
<keyword evidence="1" id="KW-1133">Transmembrane helix</keyword>
<protein>
    <submittedName>
        <fullName evidence="2">Uncharacterized protein</fullName>
    </submittedName>
</protein>
<feature type="transmembrane region" description="Helical" evidence="1">
    <location>
        <begin position="126"/>
        <end position="146"/>
    </location>
</feature>